<organism evidence="2 3">
    <name type="scientific">Litoreibacter ascidiaceicola</name>
    <dbReference type="NCBI Taxonomy" id="1486859"/>
    <lineage>
        <taxon>Bacteria</taxon>
        <taxon>Pseudomonadati</taxon>
        <taxon>Pseudomonadota</taxon>
        <taxon>Alphaproteobacteria</taxon>
        <taxon>Rhodobacterales</taxon>
        <taxon>Roseobacteraceae</taxon>
        <taxon>Litoreibacter</taxon>
    </lineage>
</organism>
<dbReference type="InterPro" id="IPR051396">
    <property type="entry name" value="Bact_Antivir_Def_Nuclease"/>
</dbReference>
<dbReference type="SMART" id="SM00382">
    <property type="entry name" value="AAA"/>
    <property type="match status" value="1"/>
</dbReference>
<dbReference type="Proteomes" id="UP000184144">
    <property type="component" value="Unassembled WGS sequence"/>
</dbReference>
<dbReference type="InterPro" id="IPR003959">
    <property type="entry name" value="ATPase_AAA_core"/>
</dbReference>
<dbReference type="PANTHER" id="PTHR43581">
    <property type="entry name" value="ATP/GTP PHOSPHATASE"/>
    <property type="match status" value="1"/>
</dbReference>
<accession>A0A1M5CQH7</accession>
<evidence type="ECO:0000259" key="1">
    <source>
        <dbReference type="SMART" id="SM00382"/>
    </source>
</evidence>
<dbReference type="Pfam" id="PF13304">
    <property type="entry name" value="AAA_21"/>
    <property type="match status" value="1"/>
</dbReference>
<dbReference type="Gene3D" id="3.40.50.300">
    <property type="entry name" value="P-loop containing nucleotide triphosphate hydrolases"/>
    <property type="match status" value="1"/>
</dbReference>
<keyword evidence="3" id="KW-1185">Reference proteome</keyword>
<evidence type="ECO:0000313" key="2">
    <source>
        <dbReference type="EMBL" id="SHF56981.1"/>
    </source>
</evidence>
<dbReference type="GO" id="GO:0016887">
    <property type="term" value="F:ATP hydrolysis activity"/>
    <property type="evidence" value="ECO:0007669"/>
    <property type="project" value="InterPro"/>
</dbReference>
<protein>
    <submittedName>
        <fullName evidence="2">Predicted ATP-binding protein involved in virulence</fullName>
    </submittedName>
</protein>
<feature type="domain" description="AAA+ ATPase" evidence="1">
    <location>
        <begin position="29"/>
        <end position="308"/>
    </location>
</feature>
<keyword evidence="2" id="KW-0547">Nucleotide-binding</keyword>
<dbReference type="PANTHER" id="PTHR43581:SF2">
    <property type="entry name" value="EXCINUCLEASE ATPASE SUBUNIT"/>
    <property type="match status" value="1"/>
</dbReference>
<dbReference type="STRING" id="1486859.SAMN05444273_107232"/>
<sequence>MTKTSLRITKLTLSDIGPFPALNLSFRNDAGINLICGDNGIGKTTVLEAITASFSLGRTHRLKRRQSAESGSSALTIQSDGSEHIIQIQVNELDPKQGEFLNYSRSDAKNLIHIRASRDLTYFQQNTISRDPTFDEKNFRQKVANDLSQNEIKTWLTNRYLLAPHANKSSWTPQMLENLETAKRFFSILDPEVVLDQVDVTSFEVLVSTPNGIIPFELLSSGFRSSYFLLLSILKELEFRNLKVSASEFSGVILIDEIDLHLHPSWQQEIGRILSSAFPHAQIIVTTHSPHVVQTTNSNEVISLRRNEDGSVERKSISTGKYGFKGWTIEEILEDVMGVENTRTPTFRDAMHNFDTALDMDDSKGVNQALAVLKEMLHEQSPLRKLLEIQSAPFAFDSSLDEATRD</sequence>
<dbReference type="AlphaFoldDB" id="A0A1M5CQH7"/>
<reference evidence="3" key="1">
    <citation type="submission" date="2016-11" db="EMBL/GenBank/DDBJ databases">
        <authorList>
            <person name="Varghese N."/>
            <person name="Submissions S."/>
        </authorList>
    </citation>
    <scope>NUCLEOTIDE SEQUENCE [LARGE SCALE GENOMIC DNA]</scope>
    <source>
        <strain evidence="3">DSM 100566</strain>
    </source>
</reference>
<name>A0A1M5CQH7_9RHOB</name>
<dbReference type="EMBL" id="FQUV01000007">
    <property type="protein sequence ID" value="SHF56981.1"/>
    <property type="molecule type" value="Genomic_DNA"/>
</dbReference>
<dbReference type="GO" id="GO:0005524">
    <property type="term" value="F:ATP binding"/>
    <property type="evidence" value="ECO:0007669"/>
    <property type="project" value="UniProtKB-KW"/>
</dbReference>
<keyword evidence="2" id="KW-0067">ATP-binding</keyword>
<gene>
    <name evidence="2" type="ORF">SAMN05444273_107232</name>
</gene>
<dbReference type="SUPFAM" id="SSF52540">
    <property type="entry name" value="P-loop containing nucleoside triphosphate hydrolases"/>
    <property type="match status" value="1"/>
</dbReference>
<dbReference type="InterPro" id="IPR003593">
    <property type="entry name" value="AAA+_ATPase"/>
</dbReference>
<dbReference type="InterPro" id="IPR027417">
    <property type="entry name" value="P-loop_NTPase"/>
</dbReference>
<proteinExistence type="predicted"/>
<evidence type="ECO:0000313" key="3">
    <source>
        <dbReference type="Proteomes" id="UP000184144"/>
    </source>
</evidence>